<dbReference type="Proteomes" id="UP000219621">
    <property type="component" value="Unassembled WGS sequence"/>
</dbReference>
<sequence>MTSDRPGDAVDAILAQWARERPDLDCSPMGPLGRLGRCAVLVRERLDAVFAAYDLQRGEFDVLATLRRAGPPHCLAPTALFSSLMVTSGTMTHRLKRLETRGLVERVADPADARSLLVRLTPAGLTLIDAAVTDHVANEHRILGGLDADQRAALDAALAALLRTLEAAAAD</sequence>
<dbReference type="InterPro" id="IPR000835">
    <property type="entry name" value="HTH_MarR-typ"/>
</dbReference>
<dbReference type="GO" id="GO:0006950">
    <property type="term" value="P:response to stress"/>
    <property type="evidence" value="ECO:0007669"/>
    <property type="project" value="TreeGrafter"/>
</dbReference>
<dbReference type="InterPro" id="IPR036390">
    <property type="entry name" value="WH_DNA-bd_sf"/>
</dbReference>
<dbReference type="Gene3D" id="1.10.10.10">
    <property type="entry name" value="Winged helix-like DNA-binding domain superfamily/Winged helix DNA-binding domain"/>
    <property type="match status" value="1"/>
</dbReference>
<dbReference type="PROSITE" id="PS50995">
    <property type="entry name" value="HTH_MARR_2"/>
    <property type="match status" value="1"/>
</dbReference>
<reference evidence="2 3" key="1">
    <citation type="submission" date="2017-09" db="EMBL/GenBank/DDBJ databases">
        <authorList>
            <person name="Ehlers B."/>
            <person name="Leendertz F.H."/>
        </authorList>
    </citation>
    <scope>NUCLEOTIDE SEQUENCE [LARGE SCALE GENOMIC DNA]</scope>
    <source>
        <strain evidence="2 3">USBA 140</strain>
    </source>
</reference>
<protein>
    <submittedName>
        <fullName evidence="2">DNA-binding transcriptional regulator, MarR family</fullName>
    </submittedName>
</protein>
<dbReference type="Pfam" id="PF01047">
    <property type="entry name" value="MarR"/>
    <property type="match status" value="1"/>
</dbReference>
<proteinExistence type="predicted"/>
<dbReference type="SMART" id="SM00347">
    <property type="entry name" value="HTH_MARR"/>
    <property type="match status" value="1"/>
</dbReference>
<dbReference type="GO" id="GO:0003677">
    <property type="term" value="F:DNA binding"/>
    <property type="evidence" value="ECO:0007669"/>
    <property type="project" value="UniProtKB-KW"/>
</dbReference>
<dbReference type="RefSeq" id="WP_097280563.1">
    <property type="nucleotide sequence ID" value="NZ_OCNJ01000008.1"/>
</dbReference>
<accession>A0A286GTW3</accession>
<dbReference type="GO" id="GO:0003700">
    <property type="term" value="F:DNA-binding transcription factor activity"/>
    <property type="evidence" value="ECO:0007669"/>
    <property type="project" value="InterPro"/>
</dbReference>
<evidence type="ECO:0000313" key="3">
    <source>
        <dbReference type="Proteomes" id="UP000219621"/>
    </source>
</evidence>
<feature type="domain" description="HTH marR-type" evidence="1">
    <location>
        <begin position="28"/>
        <end position="163"/>
    </location>
</feature>
<dbReference type="PRINTS" id="PR00598">
    <property type="entry name" value="HTHMARR"/>
</dbReference>
<dbReference type="PANTHER" id="PTHR33164">
    <property type="entry name" value="TRANSCRIPTIONAL REGULATOR, MARR FAMILY"/>
    <property type="match status" value="1"/>
</dbReference>
<evidence type="ECO:0000313" key="2">
    <source>
        <dbReference type="EMBL" id="SOD98968.1"/>
    </source>
</evidence>
<dbReference type="AlphaFoldDB" id="A0A286GTW3"/>
<name>A0A286GTW3_9PROT</name>
<evidence type="ECO:0000259" key="1">
    <source>
        <dbReference type="PROSITE" id="PS50995"/>
    </source>
</evidence>
<keyword evidence="2" id="KW-0238">DNA-binding</keyword>
<dbReference type="PANTHER" id="PTHR33164:SF104">
    <property type="entry name" value="TRANSCRIPTIONAL REGULATORY PROTEIN"/>
    <property type="match status" value="1"/>
</dbReference>
<dbReference type="SUPFAM" id="SSF46785">
    <property type="entry name" value="Winged helix' DNA-binding domain"/>
    <property type="match status" value="1"/>
</dbReference>
<organism evidence="2 3">
    <name type="scientific">Caenispirillum bisanense</name>
    <dbReference type="NCBI Taxonomy" id="414052"/>
    <lineage>
        <taxon>Bacteria</taxon>
        <taxon>Pseudomonadati</taxon>
        <taxon>Pseudomonadota</taxon>
        <taxon>Alphaproteobacteria</taxon>
        <taxon>Rhodospirillales</taxon>
        <taxon>Novispirillaceae</taxon>
        <taxon>Caenispirillum</taxon>
    </lineage>
</organism>
<dbReference type="OrthoDB" id="32523at2"/>
<dbReference type="InterPro" id="IPR036388">
    <property type="entry name" value="WH-like_DNA-bd_sf"/>
</dbReference>
<dbReference type="InterPro" id="IPR039422">
    <property type="entry name" value="MarR/SlyA-like"/>
</dbReference>
<keyword evidence="3" id="KW-1185">Reference proteome</keyword>
<gene>
    <name evidence="2" type="ORF">SAMN05421508_108165</name>
</gene>
<dbReference type="EMBL" id="OCNJ01000008">
    <property type="protein sequence ID" value="SOD98968.1"/>
    <property type="molecule type" value="Genomic_DNA"/>
</dbReference>